<protein>
    <submittedName>
        <fullName evidence="2">Uncharacterized protein</fullName>
    </submittedName>
</protein>
<dbReference type="EMBL" id="RQYC01000001">
    <property type="protein sequence ID" value="RRD91638.1"/>
    <property type="molecule type" value="Genomic_DNA"/>
</dbReference>
<feature type="coiled-coil region" evidence="1">
    <location>
        <begin position="274"/>
        <end position="301"/>
    </location>
</feature>
<evidence type="ECO:0000313" key="3">
    <source>
        <dbReference type="Proteomes" id="UP000269923"/>
    </source>
</evidence>
<accession>A0A3P2A9J4</accession>
<evidence type="ECO:0000256" key="1">
    <source>
        <dbReference type="SAM" id="Coils"/>
    </source>
</evidence>
<name>A0A3P2A9J4_9NEIS</name>
<comment type="caution">
    <text evidence="2">The sequence shown here is derived from an EMBL/GenBank/DDBJ whole genome shotgun (WGS) entry which is preliminary data.</text>
</comment>
<dbReference type="Proteomes" id="UP000269923">
    <property type="component" value="Unassembled WGS sequence"/>
</dbReference>
<feature type="coiled-coil region" evidence="1">
    <location>
        <begin position="180"/>
        <end position="207"/>
    </location>
</feature>
<keyword evidence="1" id="KW-0175">Coiled coil</keyword>
<reference evidence="2 3" key="1">
    <citation type="submission" date="2018-11" db="EMBL/GenBank/DDBJ databases">
        <title>Genomes From Bacteria Associated with the Canine Oral Cavity: a Test Case for Automated Genome-Based Taxonomic Assignment.</title>
        <authorList>
            <person name="Coil D.A."/>
            <person name="Jospin G."/>
            <person name="Darling A.E."/>
            <person name="Wallis C."/>
            <person name="Davis I.J."/>
            <person name="Harris S."/>
            <person name="Eisen J.A."/>
            <person name="Holcombe L.J."/>
            <person name="O'Flynn C."/>
        </authorList>
    </citation>
    <scope>NUCLEOTIDE SEQUENCE [LARGE SCALE GENOMIC DNA]</scope>
    <source>
        <strain evidence="2 3">COT-280</strain>
    </source>
</reference>
<dbReference type="AlphaFoldDB" id="A0A3P2A9J4"/>
<feature type="coiled-coil region" evidence="1">
    <location>
        <begin position="26"/>
        <end position="64"/>
    </location>
</feature>
<gene>
    <name evidence="2" type="ORF">EII21_01025</name>
</gene>
<dbReference type="OrthoDB" id="6826934at2"/>
<evidence type="ECO:0000313" key="2">
    <source>
        <dbReference type="EMBL" id="RRD91638.1"/>
    </source>
</evidence>
<dbReference type="RefSeq" id="WP_124793828.1">
    <property type="nucleotide sequence ID" value="NZ_RQYC01000001.1"/>
</dbReference>
<sequence>MLLKTIAHSFASSKLKKEEAYTQSLVRKYEQESQQIQQRIHDQRMQYKRDIESYQEKRNRELKEYMDFISSQIGLASEYVVQLRQFQSLFFPCLNAWFQIDLCKKEINFIFKQIKTISSTMELIDIYIKEIQTLQQHKRRKEWLRFTSQRVLFESNFITEIQQSITNLSRMENLEFSNEIKRLRSHKDALLKQKRELFEKKDSLNVNSEKIKKSHLDNKKLLIQQYGLCLDYWNKIKDKFESFYAYKTSNNTYLNQWIADCQNGGTLAEIKALIRDKNDMVESARKTAQETKEKFHFYKNQVKQAHNTGNFDTFDKDKAKRDEYYHKQNDAVTYSKSLVEARKTLYCRRDEISDYIDKVKMLHPDSVINDISLLLQNDKVLNTHGIFGISSRKQKNEYRKHKELGVKDAK</sequence>
<organism evidence="2 3">
    <name type="scientific">Conchiformibius steedae</name>
    <dbReference type="NCBI Taxonomy" id="153493"/>
    <lineage>
        <taxon>Bacteria</taxon>
        <taxon>Pseudomonadati</taxon>
        <taxon>Pseudomonadota</taxon>
        <taxon>Betaproteobacteria</taxon>
        <taxon>Neisseriales</taxon>
        <taxon>Neisseriaceae</taxon>
        <taxon>Conchiformibius</taxon>
    </lineage>
</organism>
<proteinExistence type="predicted"/>
<keyword evidence="3" id="KW-1185">Reference proteome</keyword>